<evidence type="ECO:0000256" key="2">
    <source>
        <dbReference type="ARBA" id="ARBA00022705"/>
    </source>
</evidence>
<dbReference type="Proteomes" id="UP001050691">
    <property type="component" value="Unassembled WGS sequence"/>
</dbReference>
<dbReference type="PANTHER" id="PTHR13395">
    <property type="entry name" value="SISTER CHROMATID COHESION PROTEIN DCC1-RELATED"/>
    <property type="match status" value="1"/>
</dbReference>
<comment type="caution">
    <text evidence="4">The sequence shown here is derived from an EMBL/GenBank/DDBJ whole genome shotgun (WGS) entry which is preliminary data.</text>
</comment>
<reference evidence="4" key="1">
    <citation type="submission" date="2021-10" db="EMBL/GenBank/DDBJ databases">
        <title>De novo Genome Assembly of Clathrus columnatus (Basidiomycota, Fungi) Using Illumina and Nanopore Sequence Data.</title>
        <authorList>
            <person name="Ogiso-Tanaka E."/>
            <person name="Itagaki H."/>
            <person name="Hosoya T."/>
            <person name="Hosaka K."/>
        </authorList>
    </citation>
    <scope>NUCLEOTIDE SEQUENCE</scope>
    <source>
        <strain evidence="4">MO-923</strain>
    </source>
</reference>
<evidence type="ECO:0000313" key="4">
    <source>
        <dbReference type="EMBL" id="GJJ06531.1"/>
    </source>
</evidence>
<name>A0AAV5A1R2_9AGAM</name>
<evidence type="ECO:0000313" key="5">
    <source>
        <dbReference type="Proteomes" id="UP001050691"/>
    </source>
</evidence>
<evidence type="ECO:0000256" key="3">
    <source>
        <dbReference type="SAM" id="MobiDB-lite"/>
    </source>
</evidence>
<dbReference type="Pfam" id="PF09724">
    <property type="entry name" value="Dcc1"/>
    <property type="match status" value="1"/>
</dbReference>
<organism evidence="4 5">
    <name type="scientific">Clathrus columnatus</name>
    <dbReference type="NCBI Taxonomy" id="1419009"/>
    <lineage>
        <taxon>Eukaryota</taxon>
        <taxon>Fungi</taxon>
        <taxon>Dikarya</taxon>
        <taxon>Basidiomycota</taxon>
        <taxon>Agaricomycotina</taxon>
        <taxon>Agaricomycetes</taxon>
        <taxon>Phallomycetidae</taxon>
        <taxon>Phallales</taxon>
        <taxon>Clathraceae</taxon>
        <taxon>Clathrus</taxon>
    </lineage>
</organism>
<dbReference type="AlphaFoldDB" id="A0AAV5A1R2"/>
<comment type="similarity">
    <text evidence="1">Belongs to the DCC1 family.</text>
</comment>
<proteinExistence type="inferred from homology"/>
<protein>
    <recommendedName>
        <fullName evidence="6">Sister chromatid cohesion protein DCC1</fullName>
    </recommendedName>
</protein>
<keyword evidence="2" id="KW-0235">DNA replication</keyword>
<dbReference type="GO" id="GO:0034088">
    <property type="term" value="P:maintenance of mitotic sister chromatid cohesion"/>
    <property type="evidence" value="ECO:0007669"/>
    <property type="project" value="TreeGrafter"/>
</dbReference>
<evidence type="ECO:0008006" key="6">
    <source>
        <dbReference type="Google" id="ProtNLM"/>
    </source>
</evidence>
<dbReference type="GO" id="GO:0006260">
    <property type="term" value="P:DNA replication"/>
    <property type="evidence" value="ECO:0007669"/>
    <property type="project" value="UniProtKB-KW"/>
</dbReference>
<evidence type="ECO:0000256" key="1">
    <source>
        <dbReference type="ARBA" id="ARBA00007017"/>
    </source>
</evidence>
<dbReference type="InterPro" id="IPR019128">
    <property type="entry name" value="Dcc1"/>
</dbReference>
<dbReference type="GO" id="GO:0000775">
    <property type="term" value="C:chromosome, centromeric region"/>
    <property type="evidence" value="ECO:0007669"/>
    <property type="project" value="TreeGrafter"/>
</dbReference>
<dbReference type="PANTHER" id="PTHR13395:SF6">
    <property type="entry name" value="SISTER CHROMATID COHESION PROTEIN DCC1"/>
    <property type="match status" value="1"/>
</dbReference>
<dbReference type="GO" id="GO:0000785">
    <property type="term" value="C:chromatin"/>
    <property type="evidence" value="ECO:0007669"/>
    <property type="project" value="TreeGrafter"/>
</dbReference>
<keyword evidence="5" id="KW-1185">Reference proteome</keyword>
<gene>
    <name evidence="4" type="ORF">Clacol_000723</name>
</gene>
<dbReference type="EMBL" id="BPWL01000001">
    <property type="protein sequence ID" value="GJJ06531.1"/>
    <property type="molecule type" value="Genomic_DNA"/>
</dbReference>
<feature type="region of interest" description="Disordered" evidence="3">
    <location>
        <begin position="120"/>
        <end position="141"/>
    </location>
</feature>
<sequence length="381" mass="43217">MSKSKLEFDLYFSSENSSETFKLLELPPELCKLIEEGIEKEFTIRGRPSDDAVFCTSSKTYALRSIALSNIILLATSESAPGTTEKLIIRDEISQLIELIPAVPKLQRLANMLKGCEYDEGHERDEGSEDNNDGDERTIKRARVTRQDVKNEVQASDSELVQGFKEYRILEVDGYLRSLTPAYLTQILETTLNTIISQGFPLPPFSVSIHKLIRELDIEHEYPQTILRQVLPWFGSVDEDEWIMDSSSVVKEIGLGRLRFYKEDPANLNTFIDEWKTAVGDSFAEAVDLKLLEVPGNYLLTPESLNSHISYFPISNLPHSASELFADLFLTRQRWLADDIKPFLSTIAIDNKEKEKLLMKFARATTDSSGCVWYTARAGQI</sequence>
<accession>A0AAV5A1R2</accession>
<dbReference type="GO" id="GO:0031390">
    <property type="term" value="C:Ctf18 RFC-like complex"/>
    <property type="evidence" value="ECO:0007669"/>
    <property type="project" value="InterPro"/>
</dbReference>